<dbReference type="InterPro" id="IPR014892">
    <property type="entry name" value="RPA_C"/>
</dbReference>
<dbReference type="GO" id="GO:0000724">
    <property type="term" value="P:double-strand break repair via homologous recombination"/>
    <property type="evidence" value="ECO:0007669"/>
    <property type="project" value="TreeGrafter"/>
</dbReference>
<feature type="domain" description="Replication protein A C-terminal" evidence="8">
    <location>
        <begin position="159"/>
        <end position="264"/>
    </location>
</feature>
<dbReference type="PANTHER" id="PTHR13989">
    <property type="entry name" value="REPLICATION PROTEIN A-RELATED"/>
    <property type="match status" value="1"/>
</dbReference>
<evidence type="ECO:0000256" key="4">
    <source>
        <dbReference type="ARBA" id="ARBA00023125"/>
    </source>
</evidence>
<feature type="domain" description="OB" evidence="7">
    <location>
        <begin position="68"/>
        <end position="140"/>
    </location>
</feature>
<dbReference type="Pfam" id="PF01336">
    <property type="entry name" value="tRNA_anti-codon"/>
    <property type="match status" value="1"/>
</dbReference>
<reference evidence="9" key="1">
    <citation type="journal article" date="2021" name="Genome Biol. Evol.">
        <title>The assembled and annotated genome of the fairy-ring fungus Marasmius oreades.</title>
        <authorList>
            <person name="Hiltunen M."/>
            <person name="Ament-Velasquez S.L."/>
            <person name="Johannesson H."/>
        </authorList>
    </citation>
    <scope>NUCLEOTIDE SEQUENCE</scope>
    <source>
        <strain evidence="9">03SP1</strain>
    </source>
</reference>
<dbReference type="GO" id="GO:0005662">
    <property type="term" value="C:DNA replication factor A complex"/>
    <property type="evidence" value="ECO:0007669"/>
    <property type="project" value="TreeGrafter"/>
</dbReference>
<protein>
    <recommendedName>
        <fullName evidence="11">Replication protein A 32 kDa subunit</fullName>
    </recommendedName>
</protein>
<feature type="compositionally biased region" description="Gly residues" evidence="6">
    <location>
        <begin position="1"/>
        <end position="11"/>
    </location>
</feature>
<feature type="region of interest" description="Disordered" evidence="6">
    <location>
        <begin position="1"/>
        <end position="31"/>
    </location>
</feature>
<dbReference type="Gene3D" id="1.10.10.10">
    <property type="entry name" value="Winged helix-like DNA-binding domain superfamily/Winged helix DNA-binding domain"/>
    <property type="match status" value="1"/>
</dbReference>
<dbReference type="GO" id="GO:0003697">
    <property type="term" value="F:single-stranded DNA binding"/>
    <property type="evidence" value="ECO:0007669"/>
    <property type="project" value="TreeGrafter"/>
</dbReference>
<dbReference type="Proteomes" id="UP001049176">
    <property type="component" value="Chromosome 5"/>
</dbReference>
<comment type="caution">
    <text evidence="9">The sequence shown here is derived from an EMBL/GenBank/DDBJ whole genome shotgun (WGS) entry which is preliminary data.</text>
</comment>
<dbReference type="InterPro" id="IPR036390">
    <property type="entry name" value="WH_DNA-bd_sf"/>
</dbReference>
<gene>
    <name evidence="9" type="ORF">E1B28_008880</name>
</gene>
<feature type="compositionally biased region" description="Low complexity" evidence="6">
    <location>
        <begin position="176"/>
        <end position="200"/>
    </location>
</feature>
<dbReference type="AlphaFoldDB" id="A0A9P7RZY3"/>
<proteinExistence type="inferred from homology"/>
<dbReference type="EMBL" id="CM032185">
    <property type="protein sequence ID" value="KAG7092530.1"/>
    <property type="molecule type" value="Genomic_DNA"/>
</dbReference>
<evidence type="ECO:0000259" key="7">
    <source>
        <dbReference type="Pfam" id="PF01336"/>
    </source>
</evidence>
<evidence type="ECO:0000313" key="9">
    <source>
        <dbReference type="EMBL" id="KAG7092530.1"/>
    </source>
</evidence>
<dbReference type="OrthoDB" id="25571at2759"/>
<evidence type="ECO:0000256" key="3">
    <source>
        <dbReference type="ARBA" id="ARBA00022705"/>
    </source>
</evidence>
<keyword evidence="10" id="KW-1185">Reference proteome</keyword>
<dbReference type="KEGG" id="more:E1B28_008880"/>
<keyword evidence="4" id="KW-0238">DNA-binding</keyword>
<dbReference type="GeneID" id="66077956"/>
<dbReference type="InterPro" id="IPR004365">
    <property type="entry name" value="NA-bd_OB_tRNA"/>
</dbReference>
<dbReference type="GO" id="GO:0000781">
    <property type="term" value="C:chromosome, telomeric region"/>
    <property type="evidence" value="ECO:0007669"/>
    <property type="project" value="TreeGrafter"/>
</dbReference>
<evidence type="ECO:0000256" key="6">
    <source>
        <dbReference type="SAM" id="MobiDB-lite"/>
    </source>
</evidence>
<evidence type="ECO:0000256" key="1">
    <source>
        <dbReference type="ARBA" id="ARBA00004123"/>
    </source>
</evidence>
<dbReference type="GO" id="GO:0035861">
    <property type="term" value="C:site of double-strand break"/>
    <property type="evidence" value="ECO:0007669"/>
    <property type="project" value="TreeGrafter"/>
</dbReference>
<feature type="compositionally biased region" description="Polar residues" evidence="6">
    <location>
        <begin position="12"/>
        <end position="26"/>
    </location>
</feature>
<evidence type="ECO:0000313" key="10">
    <source>
        <dbReference type="Proteomes" id="UP001049176"/>
    </source>
</evidence>
<dbReference type="PIRSF" id="PIRSF036949">
    <property type="entry name" value="RPA32"/>
    <property type="match status" value="1"/>
</dbReference>
<dbReference type="PANTHER" id="PTHR13989:SF16">
    <property type="entry name" value="REPLICATION PROTEIN A2"/>
    <property type="match status" value="1"/>
</dbReference>
<sequence>MSQDYYGGGGFTNSPFSGSADGSPSSGVRGRGDMAHSLTPVFIAQLFQATQAHADADWKLGNVELGQITVVGHVVEIKKQSSHITYKLEDHLGSIEARTWSEGGNDDEDKWGVKVHEYARVMGTLKSFGGKRYINAVHLRPILDSNEIYFHEYEVFTVHLTHKNGPPKSQTANRVGNSSASASGPGISAYSASTSNANSNDHPEYAQLPALQQKILREILAAPDDDGGAFVGSIAKAVGGDAGDISNALDQLMDGGYIYNTSDDSHFMVSR</sequence>
<dbReference type="SUPFAM" id="SSF46785">
    <property type="entry name" value="Winged helix' DNA-binding domain"/>
    <property type="match status" value="1"/>
</dbReference>
<dbReference type="SUPFAM" id="SSF50249">
    <property type="entry name" value="Nucleic acid-binding proteins"/>
    <property type="match status" value="1"/>
</dbReference>
<evidence type="ECO:0000259" key="8">
    <source>
        <dbReference type="Pfam" id="PF08784"/>
    </source>
</evidence>
<dbReference type="Pfam" id="PF08784">
    <property type="entry name" value="RPA_C"/>
    <property type="match status" value="1"/>
</dbReference>
<dbReference type="InterPro" id="IPR040260">
    <property type="entry name" value="RFA2-like"/>
</dbReference>
<keyword evidence="5" id="KW-0539">Nucleus</keyword>
<comment type="subcellular location">
    <subcellularLocation>
        <location evidence="1">Nucleus</location>
    </subcellularLocation>
</comment>
<dbReference type="GO" id="GO:0006260">
    <property type="term" value="P:DNA replication"/>
    <property type="evidence" value="ECO:0007669"/>
    <property type="project" value="UniProtKB-KW"/>
</dbReference>
<keyword evidence="3" id="KW-0235">DNA replication</keyword>
<evidence type="ECO:0000256" key="2">
    <source>
        <dbReference type="ARBA" id="ARBA00007815"/>
    </source>
</evidence>
<dbReference type="Gene3D" id="2.40.50.140">
    <property type="entry name" value="Nucleic acid-binding proteins"/>
    <property type="match status" value="1"/>
</dbReference>
<evidence type="ECO:0008006" key="11">
    <source>
        <dbReference type="Google" id="ProtNLM"/>
    </source>
</evidence>
<dbReference type="CDD" id="cd04478">
    <property type="entry name" value="RPA2_DBD_D"/>
    <property type="match status" value="1"/>
</dbReference>
<dbReference type="GO" id="GO:0006289">
    <property type="term" value="P:nucleotide-excision repair"/>
    <property type="evidence" value="ECO:0007669"/>
    <property type="project" value="TreeGrafter"/>
</dbReference>
<evidence type="ECO:0000256" key="5">
    <source>
        <dbReference type="ARBA" id="ARBA00023242"/>
    </source>
</evidence>
<dbReference type="InterPro" id="IPR012340">
    <property type="entry name" value="NA-bd_OB-fold"/>
</dbReference>
<dbReference type="InterPro" id="IPR036388">
    <property type="entry name" value="WH-like_DNA-bd_sf"/>
</dbReference>
<comment type="similarity">
    <text evidence="2">Belongs to the replication factor A protein 2 family.</text>
</comment>
<accession>A0A9P7RZY3</accession>
<organism evidence="9 10">
    <name type="scientific">Marasmius oreades</name>
    <name type="common">fairy-ring Marasmius</name>
    <dbReference type="NCBI Taxonomy" id="181124"/>
    <lineage>
        <taxon>Eukaryota</taxon>
        <taxon>Fungi</taxon>
        <taxon>Dikarya</taxon>
        <taxon>Basidiomycota</taxon>
        <taxon>Agaricomycotina</taxon>
        <taxon>Agaricomycetes</taxon>
        <taxon>Agaricomycetidae</taxon>
        <taxon>Agaricales</taxon>
        <taxon>Marasmiineae</taxon>
        <taxon>Marasmiaceae</taxon>
        <taxon>Marasmius</taxon>
    </lineage>
</organism>
<dbReference type="RefSeq" id="XP_043009000.1">
    <property type="nucleotide sequence ID" value="XM_043153715.1"/>
</dbReference>
<feature type="region of interest" description="Disordered" evidence="6">
    <location>
        <begin position="165"/>
        <end position="203"/>
    </location>
</feature>
<dbReference type="InterPro" id="IPR014646">
    <property type="entry name" value="Rfa2/RPA32"/>
</dbReference>
<name>A0A9P7RZY3_9AGAR</name>